<dbReference type="Pfam" id="PF08685">
    <property type="entry name" value="GON"/>
    <property type="match status" value="2"/>
</dbReference>
<keyword evidence="3" id="KW-0677">Repeat</keyword>
<protein>
    <recommendedName>
        <fullName evidence="4">Beta/gamma crystallin 'Greek key' domain-containing protein</fullName>
    </recommendedName>
</protein>
<dbReference type="SUPFAM" id="SSF49695">
    <property type="entry name" value="gamma-Crystallin-like"/>
    <property type="match status" value="1"/>
</dbReference>
<dbReference type="RefSeq" id="WP_083560307.1">
    <property type="nucleotide sequence ID" value="NZ_BJXR01000036.1"/>
</dbReference>
<dbReference type="Pfam" id="PF06101">
    <property type="entry name" value="Vps62"/>
    <property type="match status" value="2"/>
</dbReference>
<reference evidence="5 6" key="1">
    <citation type="submission" date="2019-07" db="EMBL/GenBank/DDBJ databases">
        <title>Whole genome shotgun sequence of Myxococcus fulvus NBRC 100333.</title>
        <authorList>
            <person name="Hosoyama A."/>
            <person name="Uohara A."/>
            <person name="Ohji S."/>
            <person name="Ichikawa N."/>
        </authorList>
    </citation>
    <scope>NUCLEOTIDE SEQUENCE [LARGE SCALE GENOMIC DNA]</scope>
    <source>
        <strain evidence="5 6">NBRC 100333</strain>
    </source>
</reference>
<accession>A0A511T794</accession>
<dbReference type="STRING" id="1334629.MFUL124B02_19665"/>
<feature type="domain" description="Beta/gamma crystallin 'Greek key'" evidence="4">
    <location>
        <begin position="333"/>
        <end position="374"/>
    </location>
</feature>
<dbReference type="InterPro" id="IPR001064">
    <property type="entry name" value="Beta/gamma_crystallin"/>
</dbReference>
<evidence type="ECO:0000256" key="3">
    <source>
        <dbReference type="ARBA" id="ARBA00022737"/>
    </source>
</evidence>
<dbReference type="PANTHER" id="PTHR48174:SF5">
    <property type="entry name" value="VACUOLAR PROTEIN SORTING-ASSOCIATED PROTEIN 62"/>
    <property type="match status" value="1"/>
</dbReference>
<comment type="similarity">
    <text evidence="1">Belongs to the beta/gamma-crystallin family.</text>
</comment>
<dbReference type="OrthoDB" id="144586at2"/>
<dbReference type="AlphaFoldDB" id="A0A511T794"/>
<evidence type="ECO:0000256" key="1">
    <source>
        <dbReference type="ARBA" id="ARBA00009646"/>
    </source>
</evidence>
<dbReference type="GO" id="GO:0004222">
    <property type="term" value="F:metalloendopeptidase activity"/>
    <property type="evidence" value="ECO:0007669"/>
    <property type="project" value="InterPro"/>
</dbReference>
<dbReference type="PANTHER" id="PTHR48174">
    <property type="entry name" value="DUF946 FAMILY PROTEIN"/>
    <property type="match status" value="1"/>
</dbReference>
<evidence type="ECO:0000256" key="2">
    <source>
        <dbReference type="ARBA" id="ARBA00022723"/>
    </source>
</evidence>
<keyword evidence="2" id="KW-0479">Metal-binding</keyword>
<evidence type="ECO:0000313" key="6">
    <source>
        <dbReference type="Proteomes" id="UP000321514"/>
    </source>
</evidence>
<dbReference type="InterPro" id="IPR012314">
    <property type="entry name" value="Pept_M12B_GON-ADAMTSs"/>
</dbReference>
<dbReference type="Proteomes" id="UP000321514">
    <property type="component" value="Unassembled WGS sequence"/>
</dbReference>
<dbReference type="EMBL" id="BJXR01000036">
    <property type="protein sequence ID" value="GEN10040.1"/>
    <property type="molecule type" value="Genomic_DNA"/>
</dbReference>
<evidence type="ECO:0000259" key="4">
    <source>
        <dbReference type="PROSITE" id="PS50915"/>
    </source>
</evidence>
<dbReference type="SMART" id="SM00247">
    <property type="entry name" value="XTALbg"/>
    <property type="match status" value="1"/>
</dbReference>
<proteinExistence type="inferred from homology"/>
<sequence length="999" mass="108905">MPRRRGWKQWSALAVLCIGCQPVSPDEVGAEPGPGELDALPVVEQPLGPMRERSCQELRAARPTAGDGEYALHLMGDPARPWMAWCHDMAGTPREYLTLRERGALANFAQYTAGDAAPGTTVRTTYQRLRIDPHTLRVDTTDKTFATSTGQLLHANQPVTSVSFATALSCDWADSGRANIDLRGTPFKVATEAFTVKGYAQQGSSVYTWGDQVVALRGGGYCGWTGPADSEGLTGGSLPLFYGAAATTWTPTVAVYPASTSNAGPQSLQPGWYDAHELSVGEDAIHSVRVPRGWVLTLYPDRAFKGTPVTLTSDTDLTGRAIDQTTSSLKVEAPVTIYKGNHFQGASQQLLAGRYDLGQLTIGNDTLRSIRVPEGYRVTLYWHGGFQGDQVVLTQDTDFTGHPFQANTSSLLVESTTERDDHNTMYGSWTPSGGQFPNSRDNRQFIVDYTGAPDVVTFELEAGVGPYLYLLDTSNRVLAEVNNLDGGTIARISYYLSPGTYRLVAATTLTGRTGEFTLRSDKARLRAPLRLWVQATSGFDWIYDDYKTGAHTDVSVWRPNLSQLPGHYSLGDLAVYGRGVAPRMTFVVKGEGDVLARPVDYTFVWNDSGTGGRHDVGFWHPVAPPGYTCLGSVVQLGYDKPSTDLIRCVRSEYVAPGGKLWVWNDQGSGGHHDGSVFQTRALDHRALTVPVMVANPGYDAPDPARFWALNKSMLANPELQGGLVDELAALQFAPRIYLSPGEYYLPSSVEHFLANVHDDGRFLWTNQALGCPSCTNPPFLGGQRPDQTHVPVYIQKVRRTSQGRPTNVTDLIYWTFYPYNAGKEVCFGARTDIGCIGGTSTFGNHVGDWEHLTVRFIDGRPAYVYMSQHSEGGFFEFGSMAMALEGFRPIAFAAKGSHALYASPGGFTYKEIPVLGPLTDVTGYGVSWNTWDRPVIFHWQPMGTFTGSLAWLNITSDWGNDKAGCDNIATQISGECILNGGPTAPMLKGFAHPSAMTME</sequence>
<dbReference type="InterPro" id="IPR011024">
    <property type="entry name" value="G_crystallin-like"/>
</dbReference>
<name>A0A511T794_MYXFU</name>
<organism evidence="5 6">
    <name type="scientific">Myxococcus fulvus</name>
    <dbReference type="NCBI Taxonomy" id="33"/>
    <lineage>
        <taxon>Bacteria</taxon>
        <taxon>Pseudomonadati</taxon>
        <taxon>Myxococcota</taxon>
        <taxon>Myxococcia</taxon>
        <taxon>Myxococcales</taxon>
        <taxon>Cystobacterineae</taxon>
        <taxon>Myxococcaceae</taxon>
        <taxon>Myxococcus</taxon>
    </lineage>
</organism>
<dbReference type="PROSITE" id="PS50915">
    <property type="entry name" value="CRYSTALLIN_BETA_GAMMA"/>
    <property type="match status" value="1"/>
</dbReference>
<evidence type="ECO:0000313" key="5">
    <source>
        <dbReference type="EMBL" id="GEN10040.1"/>
    </source>
</evidence>
<comment type="caution">
    <text evidence="5">The sequence shown here is derived from an EMBL/GenBank/DDBJ whole genome shotgun (WGS) entry which is preliminary data.</text>
</comment>
<gene>
    <name evidence="5" type="ORF">MFU01_50770</name>
</gene>
<dbReference type="GO" id="GO:0008270">
    <property type="term" value="F:zinc ion binding"/>
    <property type="evidence" value="ECO:0007669"/>
    <property type="project" value="InterPro"/>
</dbReference>
<dbReference type="InterPro" id="IPR009291">
    <property type="entry name" value="Vps62"/>
</dbReference>
<dbReference type="Gene3D" id="2.60.20.10">
    <property type="entry name" value="Crystallins"/>
    <property type="match status" value="2"/>
</dbReference>